<dbReference type="GO" id="GO:0006886">
    <property type="term" value="P:intracellular protein transport"/>
    <property type="evidence" value="ECO:0007669"/>
    <property type="project" value="InterPro"/>
</dbReference>
<keyword evidence="3" id="KW-1185">Reference proteome</keyword>
<evidence type="ECO:0000313" key="3">
    <source>
        <dbReference type="Proteomes" id="UP000001542"/>
    </source>
</evidence>
<dbReference type="SMART" id="SM00913">
    <property type="entry name" value="IBN_N"/>
    <property type="match status" value="1"/>
</dbReference>
<dbReference type="GO" id="GO:0031267">
    <property type="term" value="F:small GTPase binding"/>
    <property type="evidence" value="ECO:0007669"/>
    <property type="project" value="InterPro"/>
</dbReference>
<protein>
    <submittedName>
        <fullName evidence="2">Importin-beta N-terminal domain containing protein</fullName>
    </submittedName>
</protein>
<proteinExistence type="predicted"/>
<dbReference type="InterPro" id="IPR016024">
    <property type="entry name" value="ARM-type_fold"/>
</dbReference>
<name>A2EE18_TRIV3</name>
<gene>
    <name evidence="2" type="ORF">TVAG_230900</name>
</gene>
<dbReference type="SUPFAM" id="SSF48371">
    <property type="entry name" value="ARM repeat"/>
    <property type="match status" value="2"/>
</dbReference>
<reference evidence="2" key="2">
    <citation type="journal article" date="2007" name="Science">
        <title>Draft genome sequence of the sexually transmitted pathogen Trichomonas vaginalis.</title>
        <authorList>
            <person name="Carlton J.M."/>
            <person name="Hirt R.P."/>
            <person name="Silva J.C."/>
            <person name="Delcher A.L."/>
            <person name="Schatz M."/>
            <person name="Zhao Q."/>
            <person name="Wortman J.R."/>
            <person name="Bidwell S.L."/>
            <person name="Alsmark U.C.M."/>
            <person name="Besteiro S."/>
            <person name="Sicheritz-Ponten T."/>
            <person name="Noel C.J."/>
            <person name="Dacks J.B."/>
            <person name="Foster P.G."/>
            <person name="Simillion C."/>
            <person name="Van de Peer Y."/>
            <person name="Miranda-Saavedra D."/>
            <person name="Barton G.J."/>
            <person name="Westrop G.D."/>
            <person name="Mueller S."/>
            <person name="Dessi D."/>
            <person name="Fiori P.L."/>
            <person name="Ren Q."/>
            <person name="Paulsen I."/>
            <person name="Zhang H."/>
            <person name="Bastida-Corcuera F.D."/>
            <person name="Simoes-Barbosa A."/>
            <person name="Brown M.T."/>
            <person name="Hayes R.D."/>
            <person name="Mukherjee M."/>
            <person name="Okumura C.Y."/>
            <person name="Schneider R."/>
            <person name="Smith A.J."/>
            <person name="Vanacova S."/>
            <person name="Villalvazo M."/>
            <person name="Haas B.J."/>
            <person name="Pertea M."/>
            <person name="Feldblyum T.V."/>
            <person name="Utterback T.R."/>
            <person name="Shu C.L."/>
            <person name="Osoegawa K."/>
            <person name="de Jong P.J."/>
            <person name="Hrdy I."/>
            <person name="Horvathova L."/>
            <person name="Zubacova Z."/>
            <person name="Dolezal P."/>
            <person name="Malik S.B."/>
            <person name="Logsdon J.M. Jr."/>
            <person name="Henze K."/>
            <person name="Gupta A."/>
            <person name="Wang C.C."/>
            <person name="Dunne R.L."/>
            <person name="Upcroft J.A."/>
            <person name="Upcroft P."/>
            <person name="White O."/>
            <person name="Salzberg S.L."/>
            <person name="Tang P."/>
            <person name="Chiu C.-H."/>
            <person name="Lee Y.-S."/>
            <person name="Embley T.M."/>
            <person name="Coombs G.H."/>
            <person name="Mottram J.C."/>
            <person name="Tachezy J."/>
            <person name="Fraser-Liggett C.M."/>
            <person name="Johnson P.J."/>
        </authorList>
    </citation>
    <scope>NUCLEOTIDE SEQUENCE [LARGE SCALE GENOMIC DNA]</scope>
    <source>
        <strain evidence="2">G3</strain>
    </source>
</reference>
<sequence length="968" mass="109955">MDDSIYNQVLDCFRRMRGNNGNEIESSSLWLSEFCSNPNSINTLVSIIQNNTEEVMRQYAVITLKTALHTNWFNISESEQDQIFQLIIQLILSQQSMYVKVNLVDVFQRYINPNHIMNILPIIFEQTNSEDLNIALCLTQLIATEKNFQTIPEVENVLQNLFQRGFSDKSTNTRLETFYCMYRCARSGLISQIADLWDNILELLDICIQDEQKLSQFINIMDEIMDDLPGLCDPISLYERCIIHFDSQDKDPTILQHLYVIINALGANFLNSFEGEEFYIQFIQITYDLMMYFYEPSDELSVSLVQKYEIGMSEVISTVDFLKYLWQMSLDIVGTDKGKFCFLTALYATHERSPEFYEDKTHDITEFFASCIDTEIPTILEKCAMTITEFKPTLKQNADLDTQQLAIKLMPVVQNNPTEIYISALTALVSALQDTSLIFSDVFSIAHNLLLTNNPTLALNAIPLLASAIARGFDKVEEFFPNIEEFISTYLNSTEESDDTLLFKIEAIRCIEQLILTFNNVVISQCGHLIEYLVSSIASPLSSSFELACMSALSVASENAPQILPQWSEEALNYLISIVNIDLDAQFKENLEKPINENSDDEIFKTKYQKHAFILNILSHALLSSEEIYNQHIDDLIAASTMMRRSFSPECQAMACVAIKLISEAALKYNSQSQELTEKLFSIAIGDEYEDKEVQTACANAIRAMIFVHKAPCQTEMLVQILSHFYKYVIFTEDIFGCDEFVLLAKDVIYTLAKQDFANIKSFAEQLLNVNGESKSHFYVALCIISFLISAEPSQFDNNFKQQILNLQNERISNLETISSSMFIREISVSDPAFFQPLAQQSFEALLNAITSPLVDSVVGRKIMHYATVSAMHLVLNVIPEILNVEIADAILTVLPLKCDTGDSMLQASFIISVYKRTEGQFNMKIAEIIRDCIGDKKSLVKNDLTPEIIQSLKDIYNEIEASGILGE</sequence>
<organism evidence="2 3">
    <name type="scientific">Trichomonas vaginalis (strain ATCC PRA-98 / G3)</name>
    <dbReference type="NCBI Taxonomy" id="412133"/>
    <lineage>
        <taxon>Eukaryota</taxon>
        <taxon>Metamonada</taxon>
        <taxon>Parabasalia</taxon>
        <taxon>Trichomonadida</taxon>
        <taxon>Trichomonadidae</taxon>
        <taxon>Trichomonas</taxon>
    </lineage>
</organism>
<dbReference type="InterPro" id="IPR011989">
    <property type="entry name" value="ARM-like"/>
</dbReference>
<evidence type="ECO:0000259" key="1">
    <source>
        <dbReference type="PROSITE" id="PS50166"/>
    </source>
</evidence>
<reference evidence="2" key="1">
    <citation type="submission" date="2006-10" db="EMBL/GenBank/DDBJ databases">
        <authorList>
            <person name="Amadeo P."/>
            <person name="Zhao Q."/>
            <person name="Wortman J."/>
            <person name="Fraser-Liggett C."/>
            <person name="Carlton J."/>
        </authorList>
    </citation>
    <scope>NUCLEOTIDE SEQUENCE</scope>
    <source>
        <strain evidence="2">G3</strain>
    </source>
</reference>
<dbReference type="RefSeq" id="XP_001321353.1">
    <property type="nucleotide sequence ID" value="XM_001321318.1"/>
</dbReference>
<dbReference type="InParanoid" id="A2EE18"/>
<dbReference type="PROSITE" id="PS50166">
    <property type="entry name" value="IMPORTIN_B_NT"/>
    <property type="match status" value="1"/>
</dbReference>
<evidence type="ECO:0000313" key="2">
    <source>
        <dbReference type="EMBL" id="EAY09130.1"/>
    </source>
</evidence>
<feature type="domain" description="Importin N-terminal" evidence="1">
    <location>
        <begin position="27"/>
        <end position="93"/>
    </location>
</feature>
<dbReference type="KEGG" id="tva:4767046"/>
<dbReference type="EMBL" id="DS113364">
    <property type="protein sequence ID" value="EAY09130.1"/>
    <property type="molecule type" value="Genomic_DNA"/>
</dbReference>
<dbReference type="InterPro" id="IPR001494">
    <property type="entry name" value="Importin-beta_N"/>
</dbReference>
<accession>A2EE18</accession>
<dbReference type="SMR" id="A2EE18"/>
<dbReference type="AlphaFoldDB" id="A2EE18"/>
<dbReference type="Pfam" id="PF03810">
    <property type="entry name" value="IBN_N"/>
    <property type="match status" value="1"/>
</dbReference>
<dbReference type="VEuPathDB" id="TrichDB:TVAG_230900"/>
<dbReference type="VEuPathDB" id="TrichDB:TVAGG3_0889900"/>
<dbReference type="Gene3D" id="1.25.10.10">
    <property type="entry name" value="Leucine-rich Repeat Variant"/>
    <property type="match status" value="1"/>
</dbReference>
<dbReference type="Proteomes" id="UP000001542">
    <property type="component" value="Unassembled WGS sequence"/>
</dbReference>